<dbReference type="InterPro" id="IPR001646">
    <property type="entry name" value="5peptide_repeat"/>
</dbReference>
<dbReference type="Gene3D" id="1.25.40.10">
    <property type="entry name" value="Tetratricopeptide repeat domain"/>
    <property type="match status" value="1"/>
</dbReference>
<evidence type="ECO:0000313" key="2">
    <source>
        <dbReference type="EMBL" id="MDJ1171885.1"/>
    </source>
</evidence>
<dbReference type="Pfam" id="PF00805">
    <property type="entry name" value="Pentapeptide"/>
    <property type="match status" value="2"/>
</dbReference>
<evidence type="ECO:0000313" key="3">
    <source>
        <dbReference type="Proteomes" id="UP001235303"/>
    </source>
</evidence>
<dbReference type="InterPro" id="IPR051082">
    <property type="entry name" value="Pentapeptide-BTB/POZ_domain"/>
</dbReference>
<feature type="chain" id="PRO_5045250933" evidence="1">
    <location>
        <begin position="23"/>
        <end position="276"/>
    </location>
</feature>
<dbReference type="PANTHER" id="PTHR14136">
    <property type="entry name" value="BTB_POZ DOMAIN-CONTAINING PROTEIN KCTD9"/>
    <property type="match status" value="1"/>
</dbReference>
<keyword evidence="1" id="KW-0732">Signal</keyword>
<keyword evidence="3" id="KW-1185">Reference proteome</keyword>
<dbReference type="Gene3D" id="2.160.20.80">
    <property type="entry name" value="E3 ubiquitin-protein ligase SopA"/>
    <property type="match status" value="1"/>
</dbReference>
<accession>A0ABT7AYA5</accession>
<sequence>MKKAICTAFVLLGFSLAAPVAAEDLEHLRQLLSSKQCPMCNLSESGLSMAQLENADLTQADLSFANLDNADLSGANLSGADLTGALLYKADLRRANLAGANLAGANLIGADLSYADLTGANLAGANLSGSNMANAQIEGAIINTAILNGVIDFPGGVLSPEDYYRLAFVDARAGNHQGALQKHSLALQIDPNFAPAYLGRGVSRLQLGDGSGAIADWTVARTIFETQGNEEGSQISQEFIEVTEKAIEESKKTRRRGGGFMGIVNQLAPMLLQFLL</sequence>
<dbReference type="InterPro" id="IPR019734">
    <property type="entry name" value="TPR_rpt"/>
</dbReference>
<protein>
    <submittedName>
        <fullName evidence="2">Pentapeptide repeat-containing protein</fullName>
    </submittedName>
</protein>
<comment type="caution">
    <text evidence="2">The sequence shown here is derived from an EMBL/GenBank/DDBJ whole genome shotgun (WGS) entry which is preliminary data.</text>
</comment>
<dbReference type="RefSeq" id="WP_283755639.1">
    <property type="nucleotide sequence ID" value="NZ_JAQOSP010000133.1"/>
</dbReference>
<dbReference type="InterPro" id="IPR011990">
    <property type="entry name" value="TPR-like_helical_dom_sf"/>
</dbReference>
<dbReference type="SUPFAM" id="SSF48452">
    <property type="entry name" value="TPR-like"/>
    <property type="match status" value="1"/>
</dbReference>
<dbReference type="Proteomes" id="UP001235303">
    <property type="component" value="Unassembled WGS sequence"/>
</dbReference>
<organism evidence="2 3">
    <name type="scientific">Roseofilum acuticapitatum BLCC-M154</name>
    <dbReference type="NCBI Taxonomy" id="3022444"/>
    <lineage>
        <taxon>Bacteria</taxon>
        <taxon>Bacillati</taxon>
        <taxon>Cyanobacteriota</taxon>
        <taxon>Cyanophyceae</taxon>
        <taxon>Desertifilales</taxon>
        <taxon>Desertifilaceae</taxon>
        <taxon>Roseofilum</taxon>
        <taxon>Roseofilum acuticapitatum</taxon>
    </lineage>
</organism>
<dbReference type="SUPFAM" id="SSF141571">
    <property type="entry name" value="Pentapeptide repeat-like"/>
    <property type="match status" value="1"/>
</dbReference>
<evidence type="ECO:0000256" key="1">
    <source>
        <dbReference type="SAM" id="SignalP"/>
    </source>
</evidence>
<dbReference type="PANTHER" id="PTHR14136:SF17">
    <property type="entry name" value="BTB_POZ DOMAIN-CONTAINING PROTEIN KCTD9"/>
    <property type="match status" value="1"/>
</dbReference>
<proteinExistence type="predicted"/>
<feature type="signal peptide" evidence="1">
    <location>
        <begin position="1"/>
        <end position="22"/>
    </location>
</feature>
<name>A0ABT7AYA5_9CYAN</name>
<dbReference type="EMBL" id="JAQOSP010000133">
    <property type="protein sequence ID" value="MDJ1171885.1"/>
    <property type="molecule type" value="Genomic_DNA"/>
</dbReference>
<gene>
    <name evidence="2" type="ORF">PMG71_20865</name>
</gene>
<reference evidence="2 3" key="1">
    <citation type="submission" date="2023-01" db="EMBL/GenBank/DDBJ databases">
        <title>Novel diversity within Roseofilum (Cyanobacteria; Desertifilaceae) from marine benthic mats with descriptions of four novel species.</title>
        <authorList>
            <person name="Wang Y."/>
            <person name="Berthold D.E."/>
            <person name="Hu J."/>
            <person name="Lefler F.W."/>
            <person name="Laughinghouse H.D. IV."/>
        </authorList>
    </citation>
    <scope>NUCLEOTIDE SEQUENCE [LARGE SCALE GENOMIC DNA]</scope>
    <source>
        <strain evidence="2 3">BLCC-M154</strain>
    </source>
</reference>
<dbReference type="SMART" id="SM00028">
    <property type="entry name" value="TPR"/>
    <property type="match status" value="2"/>
</dbReference>